<proteinExistence type="predicted"/>
<gene>
    <name evidence="1" type="ORF">LCGC14_1909180</name>
</gene>
<sequence>MKYLLLLPFLLGCAHQDEWTSQDTKFQIAVTIAMAADGYTTSKILETPGVYEKGVIAKQFLGPQPSTSDVWMYMGTLMISSYFISRALPSEWRPYLQVTQTAAHGITAINNCQLDLGC</sequence>
<organism evidence="1">
    <name type="scientific">marine sediment metagenome</name>
    <dbReference type="NCBI Taxonomy" id="412755"/>
    <lineage>
        <taxon>unclassified sequences</taxon>
        <taxon>metagenomes</taxon>
        <taxon>ecological metagenomes</taxon>
    </lineage>
</organism>
<accession>A0A0F9IS70</accession>
<dbReference type="EMBL" id="LAZR01020135">
    <property type="protein sequence ID" value="KKL89987.1"/>
    <property type="molecule type" value="Genomic_DNA"/>
</dbReference>
<protein>
    <submittedName>
        <fullName evidence="1">Uncharacterized protein</fullName>
    </submittedName>
</protein>
<comment type="caution">
    <text evidence="1">The sequence shown here is derived from an EMBL/GenBank/DDBJ whole genome shotgun (WGS) entry which is preliminary data.</text>
</comment>
<name>A0A0F9IS70_9ZZZZ</name>
<reference evidence="1" key="1">
    <citation type="journal article" date="2015" name="Nature">
        <title>Complex archaea that bridge the gap between prokaryotes and eukaryotes.</title>
        <authorList>
            <person name="Spang A."/>
            <person name="Saw J.H."/>
            <person name="Jorgensen S.L."/>
            <person name="Zaremba-Niedzwiedzka K."/>
            <person name="Martijn J."/>
            <person name="Lind A.E."/>
            <person name="van Eijk R."/>
            <person name="Schleper C."/>
            <person name="Guy L."/>
            <person name="Ettema T.J."/>
        </authorList>
    </citation>
    <scope>NUCLEOTIDE SEQUENCE</scope>
</reference>
<dbReference type="AlphaFoldDB" id="A0A0F9IS70"/>
<evidence type="ECO:0000313" key="1">
    <source>
        <dbReference type="EMBL" id="KKL89987.1"/>
    </source>
</evidence>